<dbReference type="RefSeq" id="WP_091443970.1">
    <property type="nucleotide sequence ID" value="NZ_FMTP01000010.1"/>
</dbReference>
<feature type="transmembrane region" description="Helical" evidence="1">
    <location>
        <begin position="47"/>
        <end position="69"/>
    </location>
</feature>
<protein>
    <recommendedName>
        <fullName evidence="4">DUF3307 domain-containing protein</fullName>
    </recommendedName>
</protein>
<proteinExistence type="predicted"/>
<keyword evidence="3" id="KW-1185">Reference proteome</keyword>
<evidence type="ECO:0000313" key="3">
    <source>
        <dbReference type="Proteomes" id="UP000198889"/>
    </source>
</evidence>
<dbReference type="Pfam" id="PF11750">
    <property type="entry name" value="DUF3307"/>
    <property type="match status" value="1"/>
</dbReference>
<dbReference type="Proteomes" id="UP000198889">
    <property type="component" value="Unassembled WGS sequence"/>
</dbReference>
<organism evidence="2 3">
    <name type="scientific">Ancylobacter rudongensis</name>
    <dbReference type="NCBI Taxonomy" id="177413"/>
    <lineage>
        <taxon>Bacteria</taxon>
        <taxon>Pseudomonadati</taxon>
        <taxon>Pseudomonadota</taxon>
        <taxon>Alphaproteobacteria</taxon>
        <taxon>Hyphomicrobiales</taxon>
        <taxon>Xanthobacteraceae</taxon>
        <taxon>Ancylobacter</taxon>
    </lineage>
</organism>
<gene>
    <name evidence="2" type="ORF">SAMN05660859_0001</name>
</gene>
<dbReference type="STRING" id="177413.SAMN05660859_0001"/>
<keyword evidence="1" id="KW-1133">Transmembrane helix</keyword>
<dbReference type="AlphaFoldDB" id="A0A1G4UNV0"/>
<keyword evidence="1" id="KW-0812">Transmembrane</keyword>
<reference evidence="3" key="1">
    <citation type="submission" date="2016-10" db="EMBL/GenBank/DDBJ databases">
        <authorList>
            <person name="Varghese N."/>
            <person name="Submissions S."/>
        </authorList>
    </citation>
    <scope>NUCLEOTIDE SEQUENCE [LARGE SCALE GENOMIC DNA]</scope>
    <source>
        <strain evidence="3">CGMCC 1.1761</strain>
    </source>
</reference>
<dbReference type="EMBL" id="FMTP01000010">
    <property type="protein sequence ID" value="SCW95341.1"/>
    <property type="molecule type" value="Genomic_DNA"/>
</dbReference>
<accession>A0A1G4UNV0</accession>
<evidence type="ECO:0000256" key="1">
    <source>
        <dbReference type="SAM" id="Phobius"/>
    </source>
</evidence>
<name>A0A1G4UNV0_9HYPH</name>
<dbReference type="InterPro" id="IPR021737">
    <property type="entry name" value="Phage_phiKZ_Orf197"/>
</dbReference>
<evidence type="ECO:0008006" key="4">
    <source>
        <dbReference type="Google" id="ProtNLM"/>
    </source>
</evidence>
<keyword evidence="1" id="KW-0472">Membrane</keyword>
<evidence type="ECO:0000313" key="2">
    <source>
        <dbReference type="EMBL" id="SCW95341.1"/>
    </source>
</evidence>
<feature type="transmembrane region" description="Helical" evidence="1">
    <location>
        <begin position="89"/>
        <end position="105"/>
    </location>
</feature>
<sequence length="106" mass="11602">MTEQHGLLLLTLLAAHWICDYPLQGEFLARAKAEGPLRVYHLIAHAGIHAGAVALITGSLALSLMELVLHTMIDQLKIAGRYSFARDQFMHIICKVIYVAILAAAP</sequence>